<keyword evidence="3" id="KW-1185">Reference proteome</keyword>
<keyword evidence="1" id="KW-0812">Transmembrane</keyword>
<reference evidence="2 3" key="1">
    <citation type="submission" date="2021-06" db="EMBL/GenBank/DDBJ databases">
        <authorList>
            <person name="Palmer J.M."/>
        </authorList>
    </citation>
    <scope>NUCLEOTIDE SEQUENCE [LARGE SCALE GENOMIC DNA]</scope>
    <source>
        <strain evidence="3">if_2019</strain>
        <tissue evidence="2">Muscle</tissue>
    </source>
</reference>
<accession>A0ABV0SI20</accession>
<evidence type="ECO:0000313" key="3">
    <source>
        <dbReference type="Proteomes" id="UP001482620"/>
    </source>
</evidence>
<keyword evidence="1" id="KW-0472">Membrane</keyword>
<keyword evidence="1" id="KW-1133">Transmembrane helix</keyword>
<dbReference type="Proteomes" id="UP001482620">
    <property type="component" value="Unassembled WGS sequence"/>
</dbReference>
<feature type="transmembrane region" description="Helical" evidence="1">
    <location>
        <begin position="65"/>
        <end position="85"/>
    </location>
</feature>
<sequence length="108" mass="11878">MSLEKEVFGELILPLRASWWNKPSGKDGKEGWLASGLLLDLCLQEPSKSRLEVVSVEYASTQGLMTLQGCWSVICLCFLLFCFLIQKCTCISDPSGASVSNIQWAADS</sequence>
<comment type="caution">
    <text evidence="2">The sequence shown here is derived from an EMBL/GenBank/DDBJ whole genome shotgun (WGS) entry which is preliminary data.</text>
</comment>
<protein>
    <submittedName>
        <fullName evidence="2">Uncharacterized protein</fullName>
    </submittedName>
</protein>
<dbReference type="EMBL" id="JAHRIQ010000153">
    <property type="protein sequence ID" value="MEQ2220210.1"/>
    <property type="molecule type" value="Genomic_DNA"/>
</dbReference>
<proteinExistence type="predicted"/>
<name>A0ABV0SI20_9TELE</name>
<evidence type="ECO:0000313" key="2">
    <source>
        <dbReference type="EMBL" id="MEQ2220210.1"/>
    </source>
</evidence>
<evidence type="ECO:0000256" key="1">
    <source>
        <dbReference type="SAM" id="Phobius"/>
    </source>
</evidence>
<gene>
    <name evidence="2" type="ORF">ILYODFUR_003055</name>
</gene>
<organism evidence="2 3">
    <name type="scientific">Ilyodon furcidens</name>
    <name type="common">goldbreast splitfin</name>
    <dbReference type="NCBI Taxonomy" id="33524"/>
    <lineage>
        <taxon>Eukaryota</taxon>
        <taxon>Metazoa</taxon>
        <taxon>Chordata</taxon>
        <taxon>Craniata</taxon>
        <taxon>Vertebrata</taxon>
        <taxon>Euteleostomi</taxon>
        <taxon>Actinopterygii</taxon>
        <taxon>Neopterygii</taxon>
        <taxon>Teleostei</taxon>
        <taxon>Neoteleostei</taxon>
        <taxon>Acanthomorphata</taxon>
        <taxon>Ovalentaria</taxon>
        <taxon>Atherinomorphae</taxon>
        <taxon>Cyprinodontiformes</taxon>
        <taxon>Goodeidae</taxon>
        <taxon>Ilyodon</taxon>
    </lineage>
</organism>